<keyword evidence="5" id="KW-0645">Protease</keyword>
<reference evidence="10" key="1">
    <citation type="submission" date="2025-08" db="UniProtKB">
        <authorList>
            <consortium name="RefSeq"/>
        </authorList>
    </citation>
    <scope>IDENTIFICATION</scope>
</reference>
<evidence type="ECO:0000256" key="7">
    <source>
        <dbReference type="SAM" id="SignalP"/>
    </source>
</evidence>
<comment type="similarity">
    <text evidence="4">Belongs to the peptidase S1 family. CLIP subfamily.</text>
</comment>
<dbReference type="Proteomes" id="UP000322000">
    <property type="component" value="Chromosome 3"/>
</dbReference>
<evidence type="ECO:0000313" key="9">
    <source>
        <dbReference type="Proteomes" id="UP000322000"/>
    </source>
</evidence>
<evidence type="ECO:0000256" key="4">
    <source>
        <dbReference type="ARBA" id="ARBA00024195"/>
    </source>
</evidence>
<dbReference type="PROSITE" id="PS50240">
    <property type="entry name" value="TRYPSIN_DOM"/>
    <property type="match status" value="1"/>
</dbReference>
<evidence type="ECO:0000256" key="3">
    <source>
        <dbReference type="ARBA" id="ARBA00023180"/>
    </source>
</evidence>
<gene>
    <name evidence="10" type="primary">LOC113491932</name>
</gene>
<feature type="region of interest" description="Disordered" evidence="6">
    <location>
        <begin position="105"/>
        <end position="265"/>
    </location>
</feature>
<dbReference type="PROSITE" id="PS00134">
    <property type="entry name" value="TRYPSIN_HIS"/>
    <property type="match status" value="1"/>
</dbReference>
<evidence type="ECO:0000256" key="5">
    <source>
        <dbReference type="RuleBase" id="RU363034"/>
    </source>
</evidence>
<dbReference type="KEGG" id="tnl:113491932"/>
<dbReference type="PANTHER" id="PTHR24256">
    <property type="entry name" value="TRYPTASE-RELATED"/>
    <property type="match status" value="1"/>
</dbReference>
<feature type="domain" description="Peptidase S1" evidence="8">
    <location>
        <begin position="296"/>
        <end position="548"/>
    </location>
</feature>
<dbReference type="RefSeq" id="XP_026724947.1">
    <property type="nucleotide sequence ID" value="XM_026869146.1"/>
</dbReference>
<dbReference type="CDD" id="cd00190">
    <property type="entry name" value="Tryp_SPc"/>
    <property type="match status" value="1"/>
</dbReference>
<dbReference type="InterPro" id="IPR051487">
    <property type="entry name" value="Ser/Thr_Proteases_Immune/Dev"/>
</dbReference>
<evidence type="ECO:0000256" key="1">
    <source>
        <dbReference type="ARBA" id="ARBA00022729"/>
    </source>
</evidence>
<dbReference type="PROSITE" id="PS00135">
    <property type="entry name" value="TRYPSIN_SER"/>
    <property type="match status" value="1"/>
</dbReference>
<proteinExistence type="inferred from homology"/>
<dbReference type="OrthoDB" id="10061449at2759"/>
<organism evidence="9 10">
    <name type="scientific">Trichoplusia ni</name>
    <name type="common">Cabbage looper</name>
    <dbReference type="NCBI Taxonomy" id="7111"/>
    <lineage>
        <taxon>Eukaryota</taxon>
        <taxon>Metazoa</taxon>
        <taxon>Ecdysozoa</taxon>
        <taxon>Arthropoda</taxon>
        <taxon>Hexapoda</taxon>
        <taxon>Insecta</taxon>
        <taxon>Pterygota</taxon>
        <taxon>Neoptera</taxon>
        <taxon>Endopterygota</taxon>
        <taxon>Lepidoptera</taxon>
        <taxon>Glossata</taxon>
        <taxon>Ditrysia</taxon>
        <taxon>Noctuoidea</taxon>
        <taxon>Noctuidae</taxon>
        <taxon>Plusiinae</taxon>
        <taxon>Trichoplusia</taxon>
    </lineage>
</organism>
<feature type="compositionally biased region" description="Gly residues" evidence="6">
    <location>
        <begin position="202"/>
        <end position="214"/>
    </location>
</feature>
<dbReference type="SUPFAM" id="SSF50494">
    <property type="entry name" value="Trypsin-like serine proteases"/>
    <property type="match status" value="1"/>
</dbReference>
<keyword evidence="9" id="KW-1185">Reference proteome</keyword>
<keyword evidence="2" id="KW-1015">Disulfide bond</keyword>
<dbReference type="PRINTS" id="PR00722">
    <property type="entry name" value="CHYMOTRYPSIN"/>
</dbReference>
<dbReference type="FunFam" id="2.40.10.10:FF:000028">
    <property type="entry name" value="Serine protease easter"/>
    <property type="match status" value="1"/>
</dbReference>
<dbReference type="InterPro" id="IPR001314">
    <property type="entry name" value="Peptidase_S1A"/>
</dbReference>
<dbReference type="Pfam" id="PF00089">
    <property type="entry name" value="Trypsin"/>
    <property type="match status" value="1"/>
</dbReference>
<dbReference type="InterPro" id="IPR033116">
    <property type="entry name" value="TRYPSIN_SER"/>
</dbReference>
<dbReference type="InterPro" id="IPR009003">
    <property type="entry name" value="Peptidase_S1_PA"/>
</dbReference>
<dbReference type="Gene3D" id="2.40.10.10">
    <property type="entry name" value="Trypsin-like serine proteases"/>
    <property type="match status" value="1"/>
</dbReference>
<feature type="compositionally biased region" description="Low complexity" evidence="6">
    <location>
        <begin position="181"/>
        <end position="191"/>
    </location>
</feature>
<keyword evidence="5" id="KW-0378">Hydrolase</keyword>
<dbReference type="InterPro" id="IPR001254">
    <property type="entry name" value="Trypsin_dom"/>
</dbReference>
<evidence type="ECO:0000256" key="2">
    <source>
        <dbReference type="ARBA" id="ARBA00023157"/>
    </source>
</evidence>
<dbReference type="InterPro" id="IPR043504">
    <property type="entry name" value="Peptidase_S1_PA_chymotrypsin"/>
</dbReference>
<protein>
    <submittedName>
        <fullName evidence="10">Urokinase-type plasminogen activator-like</fullName>
    </submittedName>
</protein>
<sequence length="552" mass="60726">MFNIIAVCCVVALFVNAATAEDCHKCVKTTECAAYGNLSKLDQDAWQIKYPCTAAGDEQYSKLFGFAKAAKGDFVCCSEAIANASSVPAPGINVDSRHPEYNNYGYPNYNGLNNNPNGYNPNGYNPNNYNPTPNPPTPGYGYDQGNNRQPNNAWGNNNFGYNPNQGNPPYGGYDQGVNRQPPNNYYNGNGNSPYERQNPFYGGNGQGDMGGVSNQGGQCPVTSFAPKPETGCCGREATDSDRIIGRPNPNYVPRPNPYDNSRWPSYNNRLPSYNSPLTRVTRSAADVPAVSIDNRIAGGRETELEQFPWLVLLLVTFDDGTKRSGFNCGGSLLSNKFVLTAGHCVFEKGSRVVDIDIYLAEFDKRTFPQDCKNVLGQGKKCIENVVMKAEDVILHPQYDDARLNNDIALIKIRGNAPYTDYIRPICLPSIDIDNPDFFNLRLAVAGWGRNGRYRSNIKQSTIVNLVPQEKCVKYYPNLSRRQMCAAGYSGEDTCKGDSGGPLMTMYGGKYEVVGVVSGKRADAPCGTSVPSLYTSVYNYREWIESTMIRNSQ</sequence>
<accession>A0A7E5V9I7</accession>
<name>A0A7E5V9I7_TRINI</name>
<keyword evidence="5" id="KW-0720">Serine protease</keyword>
<feature type="chain" id="PRO_5028864448" evidence="7">
    <location>
        <begin position="21"/>
        <end position="552"/>
    </location>
</feature>
<dbReference type="GO" id="GO:0004252">
    <property type="term" value="F:serine-type endopeptidase activity"/>
    <property type="evidence" value="ECO:0007669"/>
    <property type="project" value="InterPro"/>
</dbReference>
<keyword evidence="3" id="KW-0325">Glycoprotein</keyword>
<evidence type="ECO:0000259" key="8">
    <source>
        <dbReference type="PROSITE" id="PS50240"/>
    </source>
</evidence>
<dbReference type="SMART" id="SM00020">
    <property type="entry name" value="Tryp_SPc"/>
    <property type="match status" value="1"/>
</dbReference>
<feature type="signal peptide" evidence="7">
    <location>
        <begin position="1"/>
        <end position="20"/>
    </location>
</feature>
<dbReference type="AlphaFoldDB" id="A0A7E5V9I7"/>
<keyword evidence="1 7" id="KW-0732">Signal</keyword>
<feature type="compositionally biased region" description="Low complexity" evidence="6">
    <location>
        <begin position="105"/>
        <end position="131"/>
    </location>
</feature>
<dbReference type="InParanoid" id="A0A7E5V9I7"/>
<dbReference type="GO" id="GO:0006508">
    <property type="term" value="P:proteolysis"/>
    <property type="evidence" value="ECO:0007669"/>
    <property type="project" value="UniProtKB-KW"/>
</dbReference>
<dbReference type="InterPro" id="IPR018114">
    <property type="entry name" value="TRYPSIN_HIS"/>
</dbReference>
<evidence type="ECO:0000256" key="6">
    <source>
        <dbReference type="SAM" id="MobiDB-lite"/>
    </source>
</evidence>
<evidence type="ECO:0000313" key="10">
    <source>
        <dbReference type="RefSeq" id="XP_026724947.1"/>
    </source>
</evidence>
<dbReference type="GeneID" id="113491932"/>
<feature type="compositionally biased region" description="Low complexity" evidence="6">
    <location>
        <begin position="150"/>
        <end position="172"/>
    </location>
</feature>